<dbReference type="PANTHER" id="PTHR12461">
    <property type="entry name" value="HYPOXIA-INDUCIBLE FACTOR 1 ALPHA INHIBITOR-RELATED"/>
    <property type="match status" value="1"/>
</dbReference>
<gene>
    <name evidence="2" type="ORF">B1B_09059</name>
</gene>
<accession>T1A666</accession>
<dbReference type="AlphaFoldDB" id="T1A666"/>
<feature type="domain" description="JmjC" evidence="1">
    <location>
        <begin position="108"/>
        <end position="277"/>
    </location>
</feature>
<dbReference type="SUPFAM" id="SSF51197">
    <property type="entry name" value="Clavaminate synthase-like"/>
    <property type="match status" value="1"/>
</dbReference>
<dbReference type="Pfam" id="PF13621">
    <property type="entry name" value="Cupin_8"/>
    <property type="match status" value="1"/>
</dbReference>
<dbReference type="Gene3D" id="2.60.120.650">
    <property type="entry name" value="Cupin"/>
    <property type="match status" value="1"/>
</dbReference>
<dbReference type="PROSITE" id="PS51184">
    <property type="entry name" value="JMJC"/>
    <property type="match status" value="1"/>
</dbReference>
<name>T1A666_9ZZZZ</name>
<evidence type="ECO:0000313" key="2">
    <source>
        <dbReference type="EMBL" id="EQD56121.1"/>
    </source>
</evidence>
<organism evidence="2">
    <name type="scientific">mine drainage metagenome</name>
    <dbReference type="NCBI Taxonomy" id="410659"/>
    <lineage>
        <taxon>unclassified sequences</taxon>
        <taxon>metagenomes</taxon>
        <taxon>ecological metagenomes</taxon>
    </lineage>
</organism>
<reference evidence="2" key="1">
    <citation type="submission" date="2013-08" db="EMBL/GenBank/DDBJ databases">
        <authorList>
            <person name="Mendez C."/>
            <person name="Richter M."/>
            <person name="Ferrer M."/>
            <person name="Sanchez J."/>
        </authorList>
    </citation>
    <scope>NUCLEOTIDE SEQUENCE</scope>
</reference>
<evidence type="ECO:0000259" key="1">
    <source>
        <dbReference type="PROSITE" id="PS51184"/>
    </source>
</evidence>
<dbReference type="InterPro" id="IPR041667">
    <property type="entry name" value="Cupin_8"/>
</dbReference>
<dbReference type="SMART" id="SM00558">
    <property type="entry name" value="JmjC"/>
    <property type="match status" value="1"/>
</dbReference>
<sequence length="282" mass="32908">MEITRLDHPVRPETFLEYYANRRPLIIRVPDLAALGWRTHLWSNEYLAYKAGAHEVRVLHRSQGSEYTAETSTYVPMVFRDFIRDVMAHPGGNQDCYLNLQTDKILEPPLLQLIGDFTIPPYFKDFTLRCIVLWMGNSPDWQVTVLHHDFNDNLYVVAEGEKHFTIFPPEQAPNLYPRGKIQKIERTGRIHYEPGEQRPHLSNVNLLEPDWDRFPRFREAMANRTDFIVRRGEMLFLPAGWFHQVSSSGRHIALSFFAEIPSESGLDHLMRLLHESAAKKQV</sequence>
<dbReference type="PANTHER" id="PTHR12461:SF105">
    <property type="entry name" value="HYPOXIA-INDUCIBLE FACTOR 1-ALPHA INHIBITOR"/>
    <property type="match status" value="1"/>
</dbReference>
<comment type="caution">
    <text evidence="2">The sequence shown here is derived from an EMBL/GenBank/DDBJ whole genome shotgun (WGS) entry which is preliminary data.</text>
</comment>
<reference evidence="2" key="2">
    <citation type="journal article" date="2014" name="ISME J.">
        <title>Microbial stratification in low pH oxic and suboxic macroscopic growths along an acid mine drainage.</title>
        <authorList>
            <person name="Mendez-Garcia C."/>
            <person name="Mesa V."/>
            <person name="Sprenger R.R."/>
            <person name="Richter M."/>
            <person name="Diez M.S."/>
            <person name="Solano J."/>
            <person name="Bargiela R."/>
            <person name="Golyshina O.V."/>
            <person name="Manteca A."/>
            <person name="Ramos J.L."/>
            <person name="Gallego J.R."/>
            <person name="Llorente I."/>
            <person name="Martins Dos Santos V.A."/>
            <person name="Jensen O.N."/>
            <person name="Pelaez A.I."/>
            <person name="Sanchez J."/>
            <person name="Ferrer M."/>
        </authorList>
    </citation>
    <scope>NUCLEOTIDE SEQUENCE</scope>
</reference>
<dbReference type="InterPro" id="IPR003347">
    <property type="entry name" value="JmjC_dom"/>
</dbReference>
<proteinExistence type="predicted"/>
<protein>
    <submittedName>
        <fullName evidence="2">Transcription factor jumonji/aspartyl beta-hydroxylase domain protein</fullName>
    </submittedName>
</protein>
<dbReference type="EMBL" id="AUZY01005949">
    <property type="protein sequence ID" value="EQD56121.1"/>
    <property type="molecule type" value="Genomic_DNA"/>
</dbReference>